<dbReference type="Proteomes" id="UP000834106">
    <property type="component" value="Chromosome 9"/>
</dbReference>
<dbReference type="EMBL" id="OU503044">
    <property type="protein sequence ID" value="CAI9768750.1"/>
    <property type="molecule type" value="Genomic_DNA"/>
</dbReference>
<proteinExistence type="predicted"/>
<dbReference type="AlphaFoldDB" id="A0AAD1ZK89"/>
<dbReference type="PANTHER" id="PTHR31972:SF4">
    <property type="entry name" value="DUF868 DOMAIN-CONTAINING PROTEIN"/>
    <property type="match status" value="1"/>
</dbReference>
<reference evidence="1" key="1">
    <citation type="submission" date="2023-05" db="EMBL/GenBank/DDBJ databases">
        <authorList>
            <person name="Huff M."/>
        </authorList>
    </citation>
    <scope>NUCLEOTIDE SEQUENCE</scope>
</reference>
<dbReference type="Pfam" id="PF05910">
    <property type="entry name" value="DUF868"/>
    <property type="match status" value="1"/>
</dbReference>
<evidence type="ECO:0000313" key="1">
    <source>
        <dbReference type="EMBL" id="CAI9768750.1"/>
    </source>
</evidence>
<evidence type="ECO:0008006" key="3">
    <source>
        <dbReference type="Google" id="ProtNLM"/>
    </source>
</evidence>
<keyword evidence="2" id="KW-1185">Reference proteome</keyword>
<protein>
    <recommendedName>
        <fullName evidence="3">DUF868 domain-containing protein</fullName>
    </recommendedName>
</protein>
<organism evidence="1 2">
    <name type="scientific">Fraxinus pennsylvanica</name>
    <dbReference type="NCBI Taxonomy" id="56036"/>
    <lineage>
        <taxon>Eukaryota</taxon>
        <taxon>Viridiplantae</taxon>
        <taxon>Streptophyta</taxon>
        <taxon>Embryophyta</taxon>
        <taxon>Tracheophyta</taxon>
        <taxon>Spermatophyta</taxon>
        <taxon>Magnoliopsida</taxon>
        <taxon>eudicotyledons</taxon>
        <taxon>Gunneridae</taxon>
        <taxon>Pentapetalae</taxon>
        <taxon>asterids</taxon>
        <taxon>lamiids</taxon>
        <taxon>Lamiales</taxon>
        <taxon>Oleaceae</taxon>
        <taxon>Oleeae</taxon>
        <taxon>Fraxinus</taxon>
    </lineage>
</organism>
<dbReference type="PANTHER" id="PTHR31972">
    <property type="entry name" value="EXPRESSED PROTEIN"/>
    <property type="match status" value="1"/>
</dbReference>
<sequence length="303" mass="34340">MRDFPSCFGENGVQIADSSSSNATRAAQNLVTCVYQCQLQSISRFITITWTKYLMGQGFSVGIENSTKQCLCKVDIKPWLFSKRKGFKNLEVGSNLIDIYWDLSSAKFGYGPEPLDGFYVAVVFNQELILLLGDLQKQVYKKINVSSFSSNAVFVAKREHIFGKRLYNSKGQFCDKGKVHNIGIEFDIVGGSKDPCLVISIDSKEMIRVTHLKWKFRGNTTILVEGFPVEVYWDVYGWLFGNVMGNAVFLFRTQLSIENEKFWAHQSPLPSPSVLNWDGSHKFSDPQLQDKGFSLILCAWKNE</sequence>
<dbReference type="InterPro" id="IPR008586">
    <property type="entry name" value="DUF868_pln"/>
</dbReference>
<gene>
    <name evidence="1" type="ORF">FPE_LOCUS16180</name>
</gene>
<evidence type="ECO:0000313" key="2">
    <source>
        <dbReference type="Proteomes" id="UP000834106"/>
    </source>
</evidence>
<accession>A0AAD1ZK89</accession>
<name>A0AAD1ZK89_9LAMI</name>